<keyword evidence="7 8" id="KW-0472">Membrane</keyword>
<dbReference type="InterPro" id="IPR005467">
    <property type="entry name" value="His_kinase_dom"/>
</dbReference>
<feature type="domain" description="PAS" evidence="10">
    <location>
        <begin position="114"/>
        <end position="184"/>
    </location>
</feature>
<feature type="transmembrane region" description="Helical" evidence="8">
    <location>
        <begin position="55"/>
        <end position="72"/>
    </location>
</feature>
<keyword evidence="3" id="KW-0597">Phosphoprotein</keyword>
<dbReference type="CDD" id="cd00082">
    <property type="entry name" value="HisKA"/>
    <property type="match status" value="1"/>
</dbReference>
<comment type="caution">
    <text evidence="11">The sequence shown here is derived from an EMBL/GenBank/DDBJ whole genome shotgun (WGS) entry which is preliminary data.</text>
</comment>
<dbReference type="InterPro" id="IPR003661">
    <property type="entry name" value="HisK_dim/P_dom"/>
</dbReference>
<dbReference type="Gene3D" id="1.10.287.130">
    <property type="match status" value="1"/>
</dbReference>
<dbReference type="NCBIfam" id="TIGR00229">
    <property type="entry name" value="sensory_box"/>
    <property type="match status" value="1"/>
</dbReference>
<evidence type="ECO:0000256" key="5">
    <source>
        <dbReference type="ARBA" id="ARBA00022777"/>
    </source>
</evidence>
<gene>
    <name evidence="11" type="ORF">B0I27_10492</name>
</gene>
<dbReference type="OrthoDB" id="9813151at2"/>
<comment type="catalytic activity">
    <reaction evidence="1">
        <text>ATP + protein L-histidine = ADP + protein N-phospho-L-histidine.</text>
        <dbReference type="EC" id="2.7.13.3"/>
    </reaction>
</comment>
<name>A0A2T0U5C2_9SPHI</name>
<feature type="transmembrane region" description="Helical" evidence="8">
    <location>
        <begin position="6"/>
        <end position="24"/>
    </location>
</feature>
<dbReference type="Gene3D" id="3.30.450.20">
    <property type="entry name" value="PAS domain"/>
    <property type="match status" value="1"/>
</dbReference>
<dbReference type="Pfam" id="PF00512">
    <property type="entry name" value="HisKA"/>
    <property type="match status" value="1"/>
</dbReference>
<evidence type="ECO:0000256" key="3">
    <source>
        <dbReference type="ARBA" id="ARBA00022553"/>
    </source>
</evidence>
<feature type="domain" description="Histidine kinase" evidence="9">
    <location>
        <begin position="243"/>
        <end position="458"/>
    </location>
</feature>
<dbReference type="InterPro" id="IPR036097">
    <property type="entry name" value="HisK_dim/P_sf"/>
</dbReference>
<dbReference type="GO" id="GO:0006355">
    <property type="term" value="P:regulation of DNA-templated transcription"/>
    <property type="evidence" value="ECO:0007669"/>
    <property type="project" value="InterPro"/>
</dbReference>
<evidence type="ECO:0000313" key="12">
    <source>
        <dbReference type="Proteomes" id="UP000238034"/>
    </source>
</evidence>
<dbReference type="PROSITE" id="PS50112">
    <property type="entry name" value="PAS"/>
    <property type="match status" value="1"/>
</dbReference>
<keyword evidence="12" id="KW-1185">Reference proteome</keyword>
<feature type="transmembrane region" description="Helical" evidence="8">
    <location>
        <begin position="31"/>
        <end position="49"/>
    </location>
</feature>
<dbReference type="SMART" id="SM00091">
    <property type="entry name" value="PAS"/>
    <property type="match status" value="1"/>
</dbReference>
<keyword evidence="5" id="KW-0418">Kinase</keyword>
<dbReference type="Pfam" id="PF02518">
    <property type="entry name" value="HATPase_c"/>
    <property type="match status" value="1"/>
</dbReference>
<evidence type="ECO:0000256" key="7">
    <source>
        <dbReference type="ARBA" id="ARBA00023136"/>
    </source>
</evidence>
<protein>
    <recommendedName>
        <fullName evidence="2">histidine kinase</fullName>
        <ecNumber evidence="2">2.7.13.3</ecNumber>
    </recommendedName>
</protein>
<dbReference type="SMART" id="SM00388">
    <property type="entry name" value="HisKA"/>
    <property type="match status" value="1"/>
</dbReference>
<dbReference type="SUPFAM" id="SSF55785">
    <property type="entry name" value="PYP-like sensor domain (PAS domain)"/>
    <property type="match status" value="1"/>
</dbReference>
<evidence type="ECO:0000313" key="11">
    <source>
        <dbReference type="EMBL" id="PRY53084.1"/>
    </source>
</evidence>
<dbReference type="Proteomes" id="UP000238034">
    <property type="component" value="Unassembled WGS sequence"/>
</dbReference>
<evidence type="ECO:0000256" key="1">
    <source>
        <dbReference type="ARBA" id="ARBA00000085"/>
    </source>
</evidence>
<keyword evidence="8" id="KW-0812">Transmembrane</keyword>
<dbReference type="PANTHER" id="PTHR45453:SF1">
    <property type="entry name" value="PHOSPHATE REGULON SENSOR PROTEIN PHOR"/>
    <property type="match status" value="1"/>
</dbReference>
<keyword evidence="4" id="KW-0808">Transferase</keyword>
<sequence length="461" mass="52208">MDKSAVLKYVSSFISILCASYLETLILGSRFATPSLLLFTGVIILSFRFLGKGPAIFALVVSVIFSFNALLIRDGEFEWALSDFLKLLLFVLENAMIIYIIDSYIKQTEEGLLKEKRFKTLIEESSEGFMLVKLNGSIHYHNQAVDRITGYHQDELKRISIWSLIKDDDLITVKEHYFKVASHAGSAVTIQHRMKKADGTVIWVENTIANHLENKSIQAVVMNFKDVTARINHEQEMGDFLGIASHELKTPLTSLKAYTQVLEMRLKAEKNTNTIQLVNKMDKQINRVIAMIFDLLDVTKLQSGIMYLKKETFQINDLVSEVAENLANVHHSHRIDLDLDENIALRGDRARINQVLVNLVTNGIKYSPGSDKLIVRTAIIDNAVTVYVKDFGIGISQLEVKNLFSRFYRVSSVREAYQGLGLGLYISNQIIEQHHGKMGVDSVENQGSVFWFRLPLASEED</sequence>
<dbReference type="InterPro" id="IPR035965">
    <property type="entry name" value="PAS-like_dom_sf"/>
</dbReference>
<organism evidence="11 12">
    <name type="scientific">Arcticibacter pallidicorallinus</name>
    <dbReference type="NCBI Taxonomy" id="1259464"/>
    <lineage>
        <taxon>Bacteria</taxon>
        <taxon>Pseudomonadati</taxon>
        <taxon>Bacteroidota</taxon>
        <taxon>Sphingobacteriia</taxon>
        <taxon>Sphingobacteriales</taxon>
        <taxon>Sphingobacteriaceae</taxon>
        <taxon>Arcticibacter</taxon>
    </lineage>
</organism>
<dbReference type="GO" id="GO:0016036">
    <property type="term" value="P:cellular response to phosphate starvation"/>
    <property type="evidence" value="ECO:0007669"/>
    <property type="project" value="TreeGrafter"/>
</dbReference>
<dbReference type="GO" id="GO:0005886">
    <property type="term" value="C:plasma membrane"/>
    <property type="evidence" value="ECO:0007669"/>
    <property type="project" value="TreeGrafter"/>
</dbReference>
<proteinExistence type="predicted"/>
<dbReference type="RefSeq" id="WP_106292668.1">
    <property type="nucleotide sequence ID" value="NZ_PVTH01000004.1"/>
</dbReference>
<evidence type="ECO:0000259" key="9">
    <source>
        <dbReference type="PROSITE" id="PS50109"/>
    </source>
</evidence>
<dbReference type="SUPFAM" id="SSF47384">
    <property type="entry name" value="Homodimeric domain of signal transducing histidine kinase"/>
    <property type="match status" value="1"/>
</dbReference>
<dbReference type="PANTHER" id="PTHR45453">
    <property type="entry name" value="PHOSPHATE REGULON SENSOR PROTEIN PHOR"/>
    <property type="match status" value="1"/>
</dbReference>
<dbReference type="InterPro" id="IPR036890">
    <property type="entry name" value="HATPase_C_sf"/>
</dbReference>
<dbReference type="InterPro" id="IPR050351">
    <property type="entry name" value="BphY/WalK/GraS-like"/>
</dbReference>
<accession>A0A2T0U5C2</accession>
<dbReference type="AlphaFoldDB" id="A0A2T0U5C2"/>
<keyword evidence="8" id="KW-1133">Transmembrane helix</keyword>
<reference evidence="11 12" key="1">
    <citation type="submission" date="2018-03" db="EMBL/GenBank/DDBJ databases">
        <title>Genomic Encyclopedia of Type Strains, Phase III (KMG-III): the genomes of soil and plant-associated and newly described type strains.</title>
        <authorList>
            <person name="Whitman W."/>
        </authorList>
    </citation>
    <scope>NUCLEOTIDE SEQUENCE [LARGE SCALE GENOMIC DNA]</scope>
    <source>
        <strain evidence="11 12">CGMCC 1.9313</strain>
    </source>
</reference>
<dbReference type="FunFam" id="3.30.565.10:FF:000006">
    <property type="entry name" value="Sensor histidine kinase WalK"/>
    <property type="match status" value="1"/>
</dbReference>
<keyword evidence="6" id="KW-0902">Two-component regulatory system</keyword>
<dbReference type="Pfam" id="PF00989">
    <property type="entry name" value="PAS"/>
    <property type="match status" value="1"/>
</dbReference>
<dbReference type="EMBL" id="PVTH01000004">
    <property type="protein sequence ID" value="PRY53084.1"/>
    <property type="molecule type" value="Genomic_DNA"/>
</dbReference>
<evidence type="ECO:0000256" key="6">
    <source>
        <dbReference type="ARBA" id="ARBA00023012"/>
    </source>
</evidence>
<dbReference type="Gene3D" id="3.30.565.10">
    <property type="entry name" value="Histidine kinase-like ATPase, C-terminal domain"/>
    <property type="match status" value="1"/>
</dbReference>
<dbReference type="SUPFAM" id="SSF55874">
    <property type="entry name" value="ATPase domain of HSP90 chaperone/DNA topoisomerase II/histidine kinase"/>
    <property type="match status" value="1"/>
</dbReference>
<dbReference type="GO" id="GO:0000155">
    <property type="term" value="F:phosphorelay sensor kinase activity"/>
    <property type="evidence" value="ECO:0007669"/>
    <property type="project" value="InterPro"/>
</dbReference>
<evidence type="ECO:0000256" key="2">
    <source>
        <dbReference type="ARBA" id="ARBA00012438"/>
    </source>
</evidence>
<dbReference type="PROSITE" id="PS50109">
    <property type="entry name" value="HIS_KIN"/>
    <property type="match status" value="1"/>
</dbReference>
<evidence type="ECO:0000259" key="10">
    <source>
        <dbReference type="PROSITE" id="PS50112"/>
    </source>
</evidence>
<dbReference type="CDD" id="cd00130">
    <property type="entry name" value="PAS"/>
    <property type="match status" value="1"/>
</dbReference>
<dbReference type="GO" id="GO:0004721">
    <property type="term" value="F:phosphoprotein phosphatase activity"/>
    <property type="evidence" value="ECO:0007669"/>
    <property type="project" value="TreeGrafter"/>
</dbReference>
<dbReference type="PRINTS" id="PR00344">
    <property type="entry name" value="BCTRLSENSOR"/>
</dbReference>
<dbReference type="EC" id="2.7.13.3" evidence="2"/>
<dbReference type="InterPro" id="IPR003594">
    <property type="entry name" value="HATPase_dom"/>
</dbReference>
<dbReference type="InterPro" id="IPR004358">
    <property type="entry name" value="Sig_transdc_His_kin-like_C"/>
</dbReference>
<dbReference type="InterPro" id="IPR013767">
    <property type="entry name" value="PAS_fold"/>
</dbReference>
<evidence type="ECO:0000256" key="4">
    <source>
        <dbReference type="ARBA" id="ARBA00022679"/>
    </source>
</evidence>
<dbReference type="InterPro" id="IPR000014">
    <property type="entry name" value="PAS"/>
</dbReference>
<dbReference type="SMART" id="SM00387">
    <property type="entry name" value="HATPase_c"/>
    <property type="match status" value="1"/>
</dbReference>
<evidence type="ECO:0000256" key="8">
    <source>
        <dbReference type="SAM" id="Phobius"/>
    </source>
</evidence>